<comment type="caution">
    <text evidence="9">The sequence shown here is derived from an EMBL/GenBank/DDBJ whole genome shotgun (WGS) entry which is preliminary data.</text>
</comment>
<keyword evidence="7 8" id="KW-0472">Membrane</keyword>
<keyword evidence="10" id="KW-1185">Reference proteome</keyword>
<evidence type="ECO:0000313" key="9">
    <source>
        <dbReference type="EMBL" id="MBB5223700.1"/>
    </source>
</evidence>
<dbReference type="InterPro" id="IPR007227">
    <property type="entry name" value="Cell_shape_determining_MreD"/>
</dbReference>
<evidence type="ECO:0000313" key="10">
    <source>
        <dbReference type="Proteomes" id="UP000549457"/>
    </source>
</evidence>
<keyword evidence="4 8" id="KW-0812">Transmembrane</keyword>
<dbReference type="NCBIfam" id="TIGR03426">
    <property type="entry name" value="shape_MreD"/>
    <property type="match status" value="1"/>
</dbReference>
<organism evidence="9 10">
    <name type="scientific">Amaricoccus macauensis</name>
    <dbReference type="NCBI Taxonomy" id="57001"/>
    <lineage>
        <taxon>Bacteria</taxon>
        <taxon>Pseudomonadati</taxon>
        <taxon>Pseudomonadota</taxon>
        <taxon>Alphaproteobacteria</taxon>
        <taxon>Rhodobacterales</taxon>
        <taxon>Paracoccaceae</taxon>
        <taxon>Amaricoccus</taxon>
    </lineage>
</organism>
<keyword evidence="6 8" id="KW-1133">Transmembrane helix</keyword>
<dbReference type="GO" id="GO:0005886">
    <property type="term" value="C:plasma membrane"/>
    <property type="evidence" value="ECO:0007669"/>
    <property type="project" value="UniProtKB-SubCell"/>
</dbReference>
<protein>
    <submittedName>
        <fullName evidence="9">Rod shape-determining protein MreD</fullName>
    </submittedName>
</protein>
<dbReference type="GO" id="GO:0008360">
    <property type="term" value="P:regulation of cell shape"/>
    <property type="evidence" value="ECO:0007669"/>
    <property type="project" value="UniProtKB-KW"/>
</dbReference>
<evidence type="ECO:0000256" key="4">
    <source>
        <dbReference type="ARBA" id="ARBA00022692"/>
    </source>
</evidence>
<feature type="transmembrane region" description="Helical" evidence="8">
    <location>
        <begin position="103"/>
        <end position="129"/>
    </location>
</feature>
<evidence type="ECO:0000256" key="8">
    <source>
        <dbReference type="SAM" id="Phobius"/>
    </source>
</evidence>
<keyword evidence="3" id="KW-1003">Cell membrane</keyword>
<dbReference type="AlphaFoldDB" id="A0A840SSG9"/>
<feature type="transmembrane region" description="Helical" evidence="8">
    <location>
        <begin position="12"/>
        <end position="30"/>
    </location>
</feature>
<dbReference type="RefSeq" id="WP_184153125.1">
    <property type="nucleotide sequence ID" value="NZ_JACHFM010000004.1"/>
</dbReference>
<evidence type="ECO:0000256" key="2">
    <source>
        <dbReference type="ARBA" id="ARBA00007776"/>
    </source>
</evidence>
<dbReference type="Proteomes" id="UP000549457">
    <property type="component" value="Unassembled WGS sequence"/>
</dbReference>
<keyword evidence="5" id="KW-0133">Cell shape</keyword>
<evidence type="ECO:0000256" key="3">
    <source>
        <dbReference type="ARBA" id="ARBA00022475"/>
    </source>
</evidence>
<accession>A0A840SSG9</accession>
<reference evidence="9 10" key="1">
    <citation type="submission" date="2020-08" db="EMBL/GenBank/DDBJ databases">
        <title>Genomic Encyclopedia of Type Strains, Phase IV (KMG-IV): sequencing the most valuable type-strain genomes for metagenomic binning, comparative biology and taxonomic classification.</title>
        <authorList>
            <person name="Goeker M."/>
        </authorList>
    </citation>
    <scope>NUCLEOTIDE SEQUENCE [LARGE SCALE GENOMIC DNA]</scope>
    <source>
        <strain evidence="9 10">DSM 101730</strain>
    </source>
</reference>
<proteinExistence type="inferred from homology"/>
<evidence type="ECO:0000256" key="7">
    <source>
        <dbReference type="ARBA" id="ARBA00023136"/>
    </source>
</evidence>
<sequence length="168" mass="17680">MSGRGLPGPVEAVLLPAIGVGATIAMTMPLDPGRVTPPDLVYCLMIAWVVRRPDRVPLWAAPLLGLVADILLMRPIGLGALGLMLATEVFRRWALTLQMQPSVFTWIAAIAGYAAMLFGMWLVLGATFVEGPSLARLGGSVLATAIAYPLVVFGLVWCLGIKARGGSA</sequence>
<dbReference type="Pfam" id="PF04093">
    <property type="entry name" value="MreD"/>
    <property type="match status" value="1"/>
</dbReference>
<name>A0A840SSG9_9RHOB</name>
<gene>
    <name evidence="9" type="ORF">HNP73_003654</name>
</gene>
<evidence type="ECO:0000256" key="1">
    <source>
        <dbReference type="ARBA" id="ARBA00004651"/>
    </source>
</evidence>
<evidence type="ECO:0000256" key="5">
    <source>
        <dbReference type="ARBA" id="ARBA00022960"/>
    </source>
</evidence>
<feature type="transmembrane region" description="Helical" evidence="8">
    <location>
        <begin position="58"/>
        <end position="83"/>
    </location>
</feature>
<dbReference type="EMBL" id="JACHFM010000004">
    <property type="protein sequence ID" value="MBB5223700.1"/>
    <property type="molecule type" value="Genomic_DNA"/>
</dbReference>
<comment type="subcellular location">
    <subcellularLocation>
        <location evidence="1">Cell membrane</location>
        <topology evidence="1">Multi-pass membrane protein</topology>
    </subcellularLocation>
</comment>
<feature type="transmembrane region" description="Helical" evidence="8">
    <location>
        <begin position="141"/>
        <end position="161"/>
    </location>
</feature>
<comment type="similarity">
    <text evidence="2">Belongs to the MreD family.</text>
</comment>
<evidence type="ECO:0000256" key="6">
    <source>
        <dbReference type="ARBA" id="ARBA00022989"/>
    </source>
</evidence>